<evidence type="ECO:0000313" key="1">
    <source>
        <dbReference type="EMBL" id="HHE32613.1"/>
    </source>
</evidence>
<accession>A0A7C5DEU0</accession>
<evidence type="ECO:0008006" key="2">
    <source>
        <dbReference type="Google" id="ProtNLM"/>
    </source>
</evidence>
<protein>
    <recommendedName>
        <fullName evidence="2">DUF3467 domain-containing protein</fullName>
    </recommendedName>
</protein>
<dbReference type="AlphaFoldDB" id="A0A7C5DEU0"/>
<comment type="caution">
    <text evidence="1">The sequence shown here is derived from an EMBL/GenBank/DDBJ whole genome shotgun (WGS) entry which is preliminary data.</text>
</comment>
<gene>
    <name evidence="1" type="ORF">ENL07_08355</name>
</gene>
<dbReference type="EMBL" id="DRSQ01000171">
    <property type="protein sequence ID" value="HHE32613.1"/>
    <property type="molecule type" value="Genomic_DNA"/>
</dbReference>
<sequence length="84" mass="9368">MRRTYHMQTTYADGIANMILVDGVVRVDLMNVTSVEQGKEPNTHSVGTLALSLPALIRIHDQFGKMIDKMVSDGILTKNQQPQQ</sequence>
<reference evidence="1" key="1">
    <citation type="journal article" date="2020" name="mSystems">
        <title>Genome- and Community-Level Interaction Insights into Carbon Utilization and Element Cycling Functions of Hydrothermarchaeota in Hydrothermal Sediment.</title>
        <authorList>
            <person name="Zhou Z."/>
            <person name="Liu Y."/>
            <person name="Xu W."/>
            <person name="Pan J."/>
            <person name="Luo Z.H."/>
            <person name="Li M."/>
        </authorList>
    </citation>
    <scope>NUCLEOTIDE SEQUENCE [LARGE SCALE GENOMIC DNA]</scope>
    <source>
        <strain evidence="1">HyVt-633</strain>
    </source>
</reference>
<organism evidence="1">
    <name type="scientific">Chlorobaculum parvum</name>
    <dbReference type="NCBI Taxonomy" id="274539"/>
    <lineage>
        <taxon>Bacteria</taxon>
        <taxon>Pseudomonadati</taxon>
        <taxon>Chlorobiota</taxon>
        <taxon>Chlorobiia</taxon>
        <taxon>Chlorobiales</taxon>
        <taxon>Chlorobiaceae</taxon>
        <taxon>Chlorobaculum</taxon>
    </lineage>
</organism>
<name>A0A7C5DEU0_9CHLB</name>
<dbReference type="Proteomes" id="UP000886058">
    <property type="component" value="Unassembled WGS sequence"/>
</dbReference>
<proteinExistence type="predicted"/>